<dbReference type="Proteomes" id="UP001166093">
    <property type="component" value="Unassembled WGS sequence"/>
</dbReference>
<comment type="caution">
    <text evidence="1">The sequence shown here is derived from an EMBL/GenBank/DDBJ whole genome shotgun (WGS) entry which is preliminary data.</text>
</comment>
<organism evidence="1 2">
    <name type="scientific">Polyodon spathula</name>
    <name type="common">North American paddlefish</name>
    <name type="synonym">Squalus spathula</name>
    <dbReference type="NCBI Taxonomy" id="7913"/>
    <lineage>
        <taxon>Eukaryota</taxon>
        <taxon>Metazoa</taxon>
        <taxon>Chordata</taxon>
        <taxon>Craniata</taxon>
        <taxon>Vertebrata</taxon>
        <taxon>Euteleostomi</taxon>
        <taxon>Actinopterygii</taxon>
        <taxon>Chondrostei</taxon>
        <taxon>Acipenseriformes</taxon>
        <taxon>Polyodontidae</taxon>
        <taxon>Polyodon</taxon>
    </lineage>
</organism>
<dbReference type="EMBL" id="JAAWVQ010079902">
    <property type="protein sequence ID" value="MBN3278433.1"/>
    <property type="molecule type" value="Genomic_DNA"/>
</dbReference>
<gene>
    <name evidence="1" type="primary">Rpusd1_0</name>
    <name evidence="1" type="ORF">GTO93_0006671</name>
</gene>
<evidence type="ECO:0000313" key="2">
    <source>
        <dbReference type="Proteomes" id="UP001166093"/>
    </source>
</evidence>
<reference evidence="1" key="1">
    <citation type="journal article" date="2021" name="Cell">
        <title>Tracing the genetic footprints of vertebrate landing in non-teleost ray-finned fishes.</title>
        <authorList>
            <person name="Bi X."/>
            <person name="Wang K."/>
            <person name="Yang L."/>
            <person name="Pan H."/>
            <person name="Jiang H."/>
            <person name="Wei Q."/>
            <person name="Fang M."/>
            <person name="Yu H."/>
            <person name="Zhu C."/>
            <person name="Cai Y."/>
            <person name="He Y."/>
            <person name="Gan X."/>
            <person name="Zeng H."/>
            <person name="Yu D."/>
            <person name="Zhu Y."/>
            <person name="Jiang H."/>
            <person name="Qiu Q."/>
            <person name="Yang H."/>
            <person name="Zhang Y.E."/>
            <person name="Wang W."/>
            <person name="Zhu M."/>
            <person name="He S."/>
            <person name="Zhang G."/>
        </authorList>
    </citation>
    <scope>NUCLEOTIDE SEQUENCE</scope>
    <source>
        <strain evidence="1">Pddl_001</strain>
    </source>
</reference>
<keyword evidence="2" id="KW-1185">Reference proteome</keyword>
<feature type="non-terminal residue" evidence="1">
    <location>
        <position position="1"/>
    </location>
</feature>
<feature type="non-terminal residue" evidence="1">
    <location>
        <position position="113"/>
    </location>
</feature>
<name>A0ABS2XWB9_POLSP</name>
<protein>
    <submittedName>
        <fullName evidence="1">RUSD1 protein</fullName>
    </submittedName>
</protein>
<proteinExistence type="predicted"/>
<evidence type="ECO:0000313" key="1">
    <source>
        <dbReference type="EMBL" id="MBN3278433.1"/>
    </source>
</evidence>
<accession>A0ABS2XWB9</accession>
<sequence length="113" mass="12830">MTVDYEIGKRTAEGMTHMICIEGTHGCENPKPCQTELIVLEYGTYNGNPVTKILLKPLTDCAPYHMILHAYFLHIPMEAEPIEVMAGDPFMTSIDPKWVLELGRLVQEIYQSF</sequence>